<feature type="non-terminal residue" evidence="6">
    <location>
        <position position="1"/>
    </location>
</feature>
<evidence type="ECO:0000313" key="7">
    <source>
        <dbReference type="Proteomes" id="UP000824890"/>
    </source>
</evidence>
<protein>
    <submittedName>
        <fullName evidence="6">Uncharacterized protein</fullName>
    </submittedName>
</protein>
<dbReference type="SUPFAM" id="SSF46785">
    <property type="entry name" value="Winged helix' DNA-binding domain"/>
    <property type="match status" value="1"/>
</dbReference>
<evidence type="ECO:0000256" key="1">
    <source>
        <dbReference type="ARBA" id="ARBA00022603"/>
    </source>
</evidence>
<dbReference type="PROSITE" id="PS51683">
    <property type="entry name" value="SAM_OMT_II"/>
    <property type="match status" value="1"/>
</dbReference>
<dbReference type="EMBL" id="JAGKQM010000018">
    <property type="protein sequence ID" value="KAH0862791.1"/>
    <property type="molecule type" value="Genomic_DNA"/>
</dbReference>
<organism evidence="6 7">
    <name type="scientific">Brassica napus</name>
    <name type="common">Rape</name>
    <dbReference type="NCBI Taxonomy" id="3708"/>
    <lineage>
        <taxon>Eukaryota</taxon>
        <taxon>Viridiplantae</taxon>
        <taxon>Streptophyta</taxon>
        <taxon>Embryophyta</taxon>
        <taxon>Tracheophyta</taxon>
        <taxon>Spermatophyta</taxon>
        <taxon>Magnoliopsida</taxon>
        <taxon>eudicotyledons</taxon>
        <taxon>Gunneridae</taxon>
        <taxon>Pentapetalae</taxon>
        <taxon>rosids</taxon>
        <taxon>malvids</taxon>
        <taxon>Brassicales</taxon>
        <taxon>Brassicaceae</taxon>
        <taxon>Brassiceae</taxon>
        <taxon>Brassica</taxon>
    </lineage>
</organism>
<dbReference type="Pfam" id="PF00891">
    <property type="entry name" value="Methyltransf_2"/>
    <property type="match status" value="1"/>
</dbReference>
<dbReference type="InterPro" id="IPR012967">
    <property type="entry name" value="COMT_dimerisation"/>
</dbReference>
<evidence type="ECO:0000313" key="6">
    <source>
        <dbReference type="EMBL" id="KAH0862791.1"/>
    </source>
</evidence>
<dbReference type="InterPro" id="IPR029063">
    <property type="entry name" value="SAM-dependent_MTases_sf"/>
</dbReference>
<name>A0ABQ7Y3Q5_BRANA</name>
<sequence length="367" mass="40824">NILNMNSTQIPPDEDEEDMLLAMQLIGLRIVPYAIKTAIELDLLEIIAKAGPLGTHLSPLDLASKVAARNPDAPMMIDRLLRLLSAYSVCTCKLVNDKEGKEFRIYGLGKAGRKLIKDEDRFSLASTLRFTNPKFEGDISQLTASILEGGARAYERVYGDLIFKDMEKNENIRAEFNEAMLNHTSIVMKKILKTYNGFNSLSGGVLVDVGGGLGANLALILSRLPKLKGVNFDLPHVVSEAPKIKGVEHVGGDMFDAIPRGQAIFMKWILHDWNDDQCVAILKNCKKALPKNGKVIIIEYIMPREIYETDLATKNSLFYDVGIMCATQGGKERTKEEFEVLAMKAGFNLPNIIYGAYSFWILELYAD</sequence>
<dbReference type="InterPro" id="IPR036390">
    <property type="entry name" value="WH_DNA-bd_sf"/>
</dbReference>
<keyword evidence="1" id="KW-0489">Methyltransferase</keyword>
<dbReference type="Pfam" id="PF08100">
    <property type="entry name" value="Dimerisation"/>
    <property type="match status" value="1"/>
</dbReference>
<dbReference type="InterPro" id="IPR016461">
    <property type="entry name" value="COMT-like"/>
</dbReference>
<dbReference type="SUPFAM" id="SSF53335">
    <property type="entry name" value="S-adenosyl-L-methionine-dependent methyltransferases"/>
    <property type="match status" value="1"/>
</dbReference>
<keyword evidence="7" id="KW-1185">Reference proteome</keyword>
<evidence type="ECO:0000256" key="3">
    <source>
        <dbReference type="ARBA" id="ARBA00022691"/>
    </source>
</evidence>
<feature type="domain" description="O-methyltransferase dimerisation" evidence="5">
    <location>
        <begin position="23"/>
        <end position="117"/>
    </location>
</feature>
<reference evidence="6 7" key="1">
    <citation type="submission" date="2021-05" db="EMBL/GenBank/DDBJ databases">
        <title>Genome Assembly of Synthetic Allotetraploid Brassica napus Reveals Homoeologous Exchanges between Subgenomes.</title>
        <authorList>
            <person name="Davis J.T."/>
        </authorList>
    </citation>
    <scope>NUCLEOTIDE SEQUENCE [LARGE SCALE GENOMIC DNA]</scope>
    <source>
        <strain evidence="7">cv. Da-Ae</strain>
        <tissue evidence="6">Seedling</tissue>
    </source>
</reference>
<evidence type="ECO:0000259" key="4">
    <source>
        <dbReference type="Pfam" id="PF00891"/>
    </source>
</evidence>
<keyword evidence="3" id="KW-0949">S-adenosyl-L-methionine</keyword>
<accession>A0ABQ7Y3Q5</accession>
<dbReference type="InterPro" id="IPR001077">
    <property type="entry name" value="COMT_C"/>
</dbReference>
<dbReference type="PIRSF" id="PIRSF005739">
    <property type="entry name" value="O-mtase"/>
    <property type="match status" value="1"/>
</dbReference>
<dbReference type="Gene3D" id="1.10.10.10">
    <property type="entry name" value="Winged helix-like DNA-binding domain superfamily/Winged helix DNA-binding domain"/>
    <property type="match status" value="1"/>
</dbReference>
<dbReference type="InterPro" id="IPR036388">
    <property type="entry name" value="WH-like_DNA-bd_sf"/>
</dbReference>
<dbReference type="PANTHER" id="PTHR11746">
    <property type="entry name" value="O-METHYLTRANSFERASE"/>
    <property type="match status" value="1"/>
</dbReference>
<evidence type="ECO:0000256" key="2">
    <source>
        <dbReference type="ARBA" id="ARBA00022679"/>
    </source>
</evidence>
<feature type="domain" description="O-methyltransferase C-terminal" evidence="4">
    <location>
        <begin position="141"/>
        <end position="348"/>
    </location>
</feature>
<evidence type="ECO:0000259" key="5">
    <source>
        <dbReference type="Pfam" id="PF08100"/>
    </source>
</evidence>
<keyword evidence="2" id="KW-0808">Transferase</keyword>
<proteinExistence type="predicted"/>
<dbReference type="Proteomes" id="UP000824890">
    <property type="component" value="Unassembled WGS sequence"/>
</dbReference>
<gene>
    <name evidence="6" type="ORF">HID58_080002</name>
</gene>
<dbReference type="Gene3D" id="3.40.50.150">
    <property type="entry name" value="Vaccinia Virus protein VP39"/>
    <property type="match status" value="1"/>
</dbReference>
<comment type="caution">
    <text evidence="6">The sequence shown here is derived from an EMBL/GenBank/DDBJ whole genome shotgun (WGS) entry which is preliminary data.</text>
</comment>